<dbReference type="EMBL" id="CM001204">
    <property type="protein sequence ID" value="EGP84806.1"/>
    <property type="molecule type" value="Genomic_DNA"/>
</dbReference>
<gene>
    <name evidence="2" type="ORF">MYCGRDRAFT_95531</name>
</gene>
<feature type="region of interest" description="Disordered" evidence="1">
    <location>
        <begin position="392"/>
        <end position="433"/>
    </location>
</feature>
<accession>F9XIZ9</accession>
<dbReference type="OMA" id="QGCRIMA"/>
<evidence type="ECO:0000313" key="2">
    <source>
        <dbReference type="EMBL" id="EGP84806.1"/>
    </source>
</evidence>
<dbReference type="OrthoDB" id="3634462at2759"/>
<dbReference type="GeneID" id="13402627"/>
<dbReference type="Proteomes" id="UP000008062">
    <property type="component" value="Chromosome 9"/>
</dbReference>
<feature type="region of interest" description="Disordered" evidence="1">
    <location>
        <begin position="1"/>
        <end position="30"/>
    </location>
</feature>
<dbReference type="KEGG" id="ztr:MYCGRDRAFT_95531"/>
<feature type="region of interest" description="Disordered" evidence="1">
    <location>
        <begin position="300"/>
        <end position="347"/>
    </location>
</feature>
<organism evidence="2 3">
    <name type="scientific">Zymoseptoria tritici (strain CBS 115943 / IPO323)</name>
    <name type="common">Speckled leaf blotch fungus</name>
    <name type="synonym">Septoria tritici</name>
    <dbReference type="NCBI Taxonomy" id="336722"/>
    <lineage>
        <taxon>Eukaryota</taxon>
        <taxon>Fungi</taxon>
        <taxon>Dikarya</taxon>
        <taxon>Ascomycota</taxon>
        <taxon>Pezizomycotina</taxon>
        <taxon>Dothideomycetes</taxon>
        <taxon>Dothideomycetidae</taxon>
        <taxon>Mycosphaerellales</taxon>
        <taxon>Mycosphaerellaceae</taxon>
        <taxon>Zymoseptoria</taxon>
    </lineage>
</organism>
<evidence type="ECO:0000313" key="3">
    <source>
        <dbReference type="Proteomes" id="UP000008062"/>
    </source>
</evidence>
<protein>
    <recommendedName>
        <fullName evidence="4">F-box domain-containing protein</fullName>
    </recommendedName>
</protein>
<name>F9XIZ9_ZYMTI</name>
<dbReference type="AlphaFoldDB" id="F9XIZ9"/>
<evidence type="ECO:0008006" key="4">
    <source>
        <dbReference type="Google" id="ProtNLM"/>
    </source>
</evidence>
<keyword evidence="3" id="KW-1185">Reference proteome</keyword>
<feature type="compositionally biased region" description="Polar residues" evidence="1">
    <location>
        <begin position="11"/>
        <end position="24"/>
    </location>
</feature>
<feature type="compositionally biased region" description="Acidic residues" evidence="1">
    <location>
        <begin position="420"/>
        <end position="433"/>
    </location>
</feature>
<reference evidence="2 3" key="1">
    <citation type="journal article" date="2011" name="PLoS Genet.">
        <title>Finished genome of the fungal wheat pathogen Mycosphaerella graminicola reveals dispensome structure, chromosome plasticity, and stealth pathogenesis.</title>
        <authorList>
            <person name="Goodwin S.B."/>
            <person name="Ben M'barek S."/>
            <person name="Dhillon B."/>
            <person name="Wittenberg A.H.J."/>
            <person name="Crane C.F."/>
            <person name="Hane J.K."/>
            <person name="Foster A.J."/>
            <person name="Van der Lee T.A.J."/>
            <person name="Grimwood J."/>
            <person name="Aerts A."/>
            <person name="Antoniw J."/>
            <person name="Bailey A."/>
            <person name="Bluhm B."/>
            <person name="Bowler J."/>
            <person name="Bristow J."/>
            <person name="van der Burgt A."/>
            <person name="Canto-Canche B."/>
            <person name="Churchill A.C.L."/>
            <person name="Conde-Ferraez L."/>
            <person name="Cools H.J."/>
            <person name="Coutinho P.M."/>
            <person name="Csukai M."/>
            <person name="Dehal P."/>
            <person name="De Wit P."/>
            <person name="Donzelli B."/>
            <person name="van de Geest H.C."/>
            <person name="van Ham R.C.H.J."/>
            <person name="Hammond-Kosack K.E."/>
            <person name="Henrissat B."/>
            <person name="Kilian A."/>
            <person name="Kobayashi A.K."/>
            <person name="Koopmann E."/>
            <person name="Kourmpetis Y."/>
            <person name="Kuzniar A."/>
            <person name="Lindquist E."/>
            <person name="Lombard V."/>
            <person name="Maliepaard C."/>
            <person name="Martins N."/>
            <person name="Mehrabi R."/>
            <person name="Nap J.P.H."/>
            <person name="Ponomarenko A."/>
            <person name="Rudd J.J."/>
            <person name="Salamov A."/>
            <person name="Schmutz J."/>
            <person name="Schouten H.J."/>
            <person name="Shapiro H."/>
            <person name="Stergiopoulos I."/>
            <person name="Torriani S.F.F."/>
            <person name="Tu H."/>
            <person name="de Vries R.P."/>
            <person name="Waalwijk C."/>
            <person name="Ware S.B."/>
            <person name="Wiebenga A."/>
            <person name="Zwiers L.-H."/>
            <person name="Oliver R.P."/>
            <person name="Grigoriev I.V."/>
            <person name="Kema G.H.J."/>
        </authorList>
    </citation>
    <scope>NUCLEOTIDE SEQUENCE [LARGE SCALE GENOMIC DNA]</scope>
    <source>
        <strain evidence="3">CBS 115943 / IPO323</strain>
    </source>
</reference>
<evidence type="ECO:0000256" key="1">
    <source>
        <dbReference type="SAM" id="MobiDB-lite"/>
    </source>
</evidence>
<dbReference type="RefSeq" id="XP_003849830.1">
    <property type="nucleotide sequence ID" value="XM_003849782.1"/>
</dbReference>
<sequence length="433" mass="48678">MATHPLENIQDVRQVSPMPNSANSAIDEARLSPRQNTAISSCKPPSRHLAVFQASAAGIAAQKVFDMCELLEQILSYSEPVDLLRAMSTQRCWKDTIEGSLKLKRLLGLAPTGKAFYSPFFDQSADYRGTVTRRFMKEDQHILTCRMFYPGDVEATRNPMATSDQFCTISVEVIHCPTRTIPSIWTRSFGSRARDMAICNPPINVLWPTAECKDRSHELEDYGCFNEDFEPIYSTSERGFTVGELADAVVSLAGSKHLDCKSWRQFYWHGAAQVEVGDPLVASWIEQRARQQLEIDCANSQTGSYSDIGEEDDVEPWSEQTSEHNTESEHTDDDEHDEDGLGRDGADWDETKEERAQLIWQTINAGKGARTKINEQDFDRLKALIESTYSNATLTRRTPHAEEELEWSVSPPAKSRGEAEDAEVDRDEAEPAV</sequence>
<proteinExistence type="predicted"/>
<dbReference type="InParanoid" id="F9XIZ9"/>
<dbReference type="HOGENOM" id="CLU_633413_0_0_1"/>
<dbReference type="VEuPathDB" id="FungiDB:ZTRI_9.67"/>